<accession>A0AAD5RU19</accession>
<gene>
    <name evidence="1" type="ORF">MKZ38_009570</name>
</gene>
<protein>
    <submittedName>
        <fullName evidence="1">Uncharacterized protein</fullName>
    </submittedName>
</protein>
<keyword evidence="2" id="KW-1185">Reference proteome</keyword>
<dbReference type="EMBL" id="JAKWBI020000076">
    <property type="protein sequence ID" value="KAJ2903627.1"/>
    <property type="molecule type" value="Genomic_DNA"/>
</dbReference>
<reference evidence="1" key="1">
    <citation type="submission" date="2022-07" db="EMBL/GenBank/DDBJ databases">
        <title>Draft genome sequence of Zalerion maritima ATCC 34329, a (micro)plastics degrading marine fungus.</title>
        <authorList>
            <person name="Paco A."/>
            <person name="Goncalves M.F.M."/>
            <person name="Rocha-Santos T.A.P."/>
            <person name="Alves A."/>
        </authorList>
    </citation>
    <scope>NUCLEOTIDE SEQUENCE</scope>
    <source>
        <strain evidence="1">ATCC 34329</strain>
    </source>
</reference>
<sequence length="188" mass="20439">MTTLAGGTGVEDKFLGSAGPHCQAVSSVFAGRLNRPSVCSTHVETGLVSDHDSTPFPKAKDIFLQFADRVDDLAAVDGDFLVRRKYDKSGKIPATSINSVLGFVPSLSGYLLEEFSSLAWAAPQFDRETSTVTLSTVSKIATPTIHALRRSPLTEWQLYGAENLHLQANFQLGDQKQIAMHNGFEIRI</sequence>
<evidence type="ECO:0000313" key="2">
    <source>
        <dbReference type="Proteomes" id="UP001201980"/>
    </source>
</evidence>
<proteinExistence type="predicted"/>
<comment type="caution">
    <text evidence="1">The sequence shown here is derived from an EMBL/GenBank/DDBJ whole genome shotgun (WGS) entry which is preliminary data.</text>
</comment>
<evidence type="ECO:0000313" key="1">
    <source>
        <dbReference type="EMBL" id="KAJ2903627.1"/>
    </source>
</evidence>
<organism evidence="1 2">
    <name type="scientific">Zalerion maritima</name>
    <dbReference type="NCBI Taxonomy" id="339359"/>
    <lineage>
        <taxon>Eukaryota</taxon>
        <taxon>Fungi</taxon>
        <taxon>Dikarya</taxon>
        <taxon>Ascomycota</taxon>
        <taxon>Pezizomycotina</taxon>
        <taxon>Sordariomycetes</taxon>
        <taxon>Lulworthiomycetidae</taxon>
        <taxon>Lulworthiales</taxon>
        <taxon>Lulworthiaceae</taxon>
        <taxon>Zalerion</taxon>
    </lineage>
</organism>
<dbReference type="AlphaFoldDB" id="A0AAD5RU19"/>
<name>A0AAD5RU19_9PEZI</name>
<dbReference type="Proteomes" id="UP001201980">
    <property type="component" value="Unassembled WGS sequence"/>
</dbReference>